<reference evidence="1 2" key="1">
    <citation type="submission" date="2021-03" db="EMBL/GenBank/DDBJ databases">
        <authorList>
            <person name="King G.J."/>
            <person name="Bancroft I."/>
            <person name="Baten A."/>
            <person name="Bloomfield J."/>
            <person name="Borpatragohain P."/>
            <person name="He Z."/>
            <person name="Irish N."/>
            <person name="Irwin J."/>
            <person name="Liu K."/>
            <person name="Mauleon R.P."/>
            <person name="Moore J."/>
            <person name="Morris R."/>
            <person name="Ostergaard L."/>
            <person name="Wang B."/>
            <person name="Wells R."/>
        </authorList>
    </citation>
    <scope>NUCLEOTIDE SEQUENCE [LARGE SCALE GENOMIC DNA]</scope>
    <source>
        <strain evidence="1">R-o-18</strain>
        <tissue evidence="1">Leaf</tissue>
    </source>
</reference>
<evidence type="ECO:0000313" key="1">
    <source>
        <dbReference type="EMBL" id="KAG5405185.1"/>
    </source>
</evidence>
<gene>
    <name evidence="1" type="primary">A03p032800.1_BraROA</name>
    <name evidence="1" type="ORF">IGI04_011304</name>
</gene>
<accession>A0ABQ7N2M9</accession>
<dbReference type="EMBL" id="JADBGQ010000003">
    <property type="protein sequence ID" value="KAG5405185.1"/>
    <property type="molecule type" value="Genomic_DNA"/>
</dbReference>
<proteinExistence type="predicted"/>
<sequence length="113" mass="13175">MVSYILVNNYNSNKSIDNYHENSSDTNPALMNQCLDNDNSEGLYIERLNHYFSTINLSNDSTIFVNPYNAILENSQFKPDQCWSMFKNSFTGFHITLKIKYLTNCHIFDIDKV</sequence>
<evidence type="ECO:0000313" key="2">
    <source>
        <dbReference type="Proteomes" id="UP000823674"/>
    </source>
</evidence>
<keyword evidence="2" id="KW-1185">Reference proteome</keyword>
<dbReference type="Proteomes" id="UP000823674">
    <property type="component" value="Chromosome A03"/>
</dbReference>
<name>A0ABQ7N2M9_BRACM</name>
<comment type="caution">
    <text evidence="1">The sequence shown here is derived from an EMBL/GenBank/DDBJ whole genome shotgun (WGS) entry which is preliminary data.</text>
</comment>
<protein>
    <submittedName>
        <fullName evidence="1">Uncharacterized protein</fullName>
    </submittedName>
</protein>
<organism evidence="1 2">
    <name type="scientific">Brassica rapa subsp. trilocularis</name>
    <dbReference type="NCBI Taxonomy" id="1813537"/>
    <lineage>
        <taxon>Eukaryota</taxon>
        <taxon>Viridiplantae</taxon>
        <taxon>Streptophyta</taxon>
        <taxon>Embryophyta</taxon>
        <taxon>Tracheophyta</taxon>
        <taxon>Spermatophyta</taxon>
        <taxon>Magnoliopsida</taxon>
        <taxon>eudicotyledons</taxon>
        <taxon>Gunneridae</taxon>
        <taxon>Pentapetalae</taxon>
        <taxon>rosids</taxon>
        <taxon>malvids</taxon>
        <taxon>Brassicales</taxon>
        <taxon>Brassicaceae</taxon>
        <taxon>Brassiceae</taxon>
        <taxon>Brassica</taxon>
    </lineage>
</organism>